<organism evidence="2 3">
    <name type="scientific">Cardiocondyla obscurior</name>
    <dbReference type="NCBI Taxonomy" id="286306"/>
    <lineage>
        <taxon>Eukaryota</taxon>
        <taxon>Metazoa</taxon>
        <taxon>Ecdysozoa</taxon>
        <taxon>Arthropoda</taxon>
        <taxon>Hexapoda</taxon>
        <taxon>Insecta</taxon>
        <taxon>Pterygota</taxon>
        <taxon>Neoptera</taxon>
        <taxon>Endopterygota</taxon>
        <taxon>Hymenoptera</taxon>
        <taxon>Apocrita</taxon>
        <taxon>Aculeata</taxon>
        <taxon>Formicoidea</taxon>
        <taxon>Formicidae</taxon>
        <taxon>Myrmicinae</taxon>
        <taxon>Cardiocondyla</taxon>
    </lineage>
</organism>
<proteinExistence type="predicted"/>
<evidence type="ECO:0000313" key="2">
    <source>
        <dbReference type="EMBL" id="KAL0111265.1"/>
    </source>
</evidence>
<name>A0AAW2F873_9HYME</name>
<accession>A0AAW2F873</accession>
<keyword evidence="3" id="KW-1185">Reference proteome</keyword>
<reference evidence="2 3" key="1">
    <citation type="submission" date="2023-03" db="EMBL/GenBank/DDBJ databases">
        <title>High recombination rates correlate with genetic variation in Cardiocondyla obscurior ants.</title>
        <authorList>
            <person name="Errbii M."/>
        </authorList>
    </citation>
    <scope>NUCLEOTIDE SEQUENCE [LARGE SCALE GENOMIC DNA]</scope>
    <source>
        <strain evidence="2">Alpha-2009</strain>
        <tissue evidence="2">Whole body</tissue>
    </source>
</reference>
<evidence type="ECO:0000313" key="3">
    <source>
        <dbReference type="Proteomes" id="UP001430953"/>
    </source>
</evidence>
<feature type="region of interest" description="Disordered" evidence="1">
    <location>
        <begin position="72"/>
        <end position="95"/>
    </location>
</feature>
<evidence type="ECO:0000256" key="1">
    <source>
        <dbReference type="SAM" id="MobiDB-lite"/>
    </source>
</evidence>
<sequence length="128" mass="14328">MPCWPLLISSGSKESGPMVKALSGTGSVHGEQVLRRSSRRGSMIALGSSCPPRNSTLGAGREKALGRQTLAKRRYRHQQWSRPPQALQDEESGTEWRGACSRCSSRRMNRDVRRIGRSRRAELLQIRL</sequence>
<dbReference type="EMBL" id="JADYXP020000013">
    <property type="protein sequence ID" value="KAL0111265.1"/>
    <property type="molecule type" value="Genomic_DNA"/>
</dbReference>
<dbReference type="AlphaFoldDB" id="A0AAW2F873"/>
<comment type="caution">
    <text evidence="2">The sequence shown here is derived from an EMBL/GenBank/DDBJ whole genome shotgun (WGS) entry which is preliminary data.</text>
</comment>
<feature type="region of interest" description="Disordered" evidence="1">
    <location>
        <begin position="23"/>
        <end position="60"/>
    </location>
</feature>
<protein>
    <submittedName>
        <fullName evidence="2">Uncharacterized protein</fullName>
    </submittedName>
</protein>
<gene>
    <name evidence="2" type="ORF">PUN28_012869</name>
</gene>
<dbReference type="Proteomes" id="UP001430953">
    <property type="component" value="Unassembled WGS sequence"/>
</dbReference>